<dbReference type="Proteomes" id="UP000288322">
    <property type="component" value="Unassembled WGS sequence"/>
</dbReference>
<evidence type="ECO:0000313" key="2">
    <source>
        <dbReference type="EMBL" id="RTZ89289.1"/>
    </source>
</evidence>
<organism evidence="2 3">
    <name type="scientific">SAR324 cluster bacterium</name>
    <dbReference type="NCBI Taxonomy" id="2024889"/>
    <lineage>
        <taxon>Bacteria</taxon>
        <taxon>Deltaproteobacteria</taxon>
        <taxon>SAR324 cluster</taxon>
    </lineage>
</organism>
<accession>A0A432H0H7</accession>
<keyword evidence="1" id="KW-0472">Membrane</keyword>
<feature type="transmembrane region" description="Helical" evidence="1">
    <location>
        <begin position="60"/>
        <end position="78"/>
    </location>
</feature>
<protein>
    <submittedName>
        <fullName evidence="2">Antitermination protein NusG</fullName>
    </submittedName>
</protein>
<evidence type="ECO:0000256" key="1">
    <source>
        <dbReference type="SAM" id="Phobius"/>
    </source>
</evidence>
<dbReference type="EMBL" id="QNZH01000186">
    <property type="protein sequence ID" value="RTZ89289.1"/>
    <property type="molecule type" value="Genomic_DNA"/>
</dbReference>
<proteinExistence type="predicted"/>
<name>A0A432H0H7_9DELT</name>
<gene>
    <name evidence="2" type="ORF">DSY93_06830</name>
</gene>
<dbReference type="AlphaFoldDB" id="A0A432H0H7"/>
<reference evidence="2 3" key="1">
    <citation type="submission" date="2018-06" db="EMBL/GenBank/DDBJ databases">
        <title>Combined omics and stable isotope probing to characterize newly discovered Mariana Back-Arc vent microbial communities.</title>
        <authorList>
            <person name="Trembath-Reichert E."/>
            <person name="Huber J.A."/>
        </authorList>
    </citation>
    <scope>NUCLEOTIDE SEQUENCE [LARGE SCALE GENOMIC DNA]</scope>
    <source>
        <strain evidence="2">MAG 151</strain>
    </source>
</reference>
<keyword evidence="1" id="KW-0812">Transmembrane</keyword>
<feature type="transmembrane region" description="Helical" evidence="1">
    <location>
        <begin position="12"/>
        <end position="31"/>
    </location>
</feature>
<feature type="non-terminal residue" evidence="2">
    <location>
        <position position="90"/>
    </location>
</feature>
<evidence type="ECO:0000313" key="3">
    <source>
        <dbReference type="Proteomes" id="UP000288322"/>
    </source>
</evidence>
<comment type="caution">
    <text evidence="2">The sequence shown here is derived from an EMBL/GenBank/DDBJ whole genome shotgun (WGS) entry which is preliminary data.</text>
</comment>
<sequence>MEIFTVDGWYLLLRWIHLLTGITWIGLLYYFNFVQGEWFKETDASAKTAAVQKLVPRALWWFRWSAMFTFLAGALILISEGMKGWEIYAT</sequence>
<keyword evidence="1" id="KW-1133">Transmembrane helix</keyword>